<dbReference type="OrthoDB" id="9800375at2"/>
<reference evidence="7 8" key="1">
    <citation type="submission" date="2017-06" db="EMBL/GenBank/DDBJ databases">
        <title>Draft Genome Sequence of Natranaerobius trueperi halophilic, alkalithermophilic bacteria from soda lakes.</title>
        <authorList>
            <person name="Zhao B."/>
        </authorList>
    </citation>
    <scope>NUCLEOTIDE SEQUENCE [LARGE SCALE GENOMIC DNA]</scope>
    <source>
        <strain evidence="7 8">DSM 18760</strain>
    </source>
</reference>
<comment type="subcellular location">
    <subcellularLocation>
        <location evidence="2">Bacterial flagellum basal body</location>
    </subcellularLocation>
</comment>
<name>A0A226C1Y9_9FIRM</name>
<keyword evidence="8" id="KW-1185">Reference proteome</keyword>
<sequence length="265" mass="28931">MLRGLYTSASGMLTEQRVQEMRSNNIANTDTTAFKKDMSVKSSFSEMMLSRINDPKQLGPEGPEVDLRPEIGELGTGVVLEEVVNDFSQGTLKETDNPLDIALDGAGFFVVQGPDEKVLFSRNGSFTQAPDGSLVNQQGYPVLGSEGLIQLSDQDNITISSDGSIYQDEELVDNLIVADFEEPQGLSRFGENLLEQTEESGEPQQANMEKVSVKQGYLEGSNVSAVKEMTGMIEALRAYESNQRAVQGHDETLERAVNELGRPAN</sequence>
<dbReference type="GO" id="GO:0030694">
    <property type="term" value="C:bacterial-type flagellum basal body, rod"/>
    <property type="evidence" value="ECO:0007669"/>
    <property type="project" value="InterPro"/>
</dbReference>
<dbReference type="EMBL" id="NIQC01000003">
    <property type="protein sequence ID" value="OWZ84614.1"/>
    <property type="molecule type" value="Genomic_DNA"/>
</dbReference>
<feature type="domain" description="Flagellar basal-body/hook protein C-terminal" evidence="5">
    <location>
        <begin position="214"/>
        <end position="258"/>
    </location>
</feature>
<keyword evidence="7" id="KW-0969">Cilium</keyword>
<dbReference type="PANTHER" id="PTHR30435:SF19">
    <property type="entry name" value="FLAGELLAR BASAL-BODY ROD PROTEIN FLGG"/>
    <property type="match status" value="1"/>
</dbReference>
<keyword evidence="7" id="KW-0966">Cell projection</keyword>
<dbReference type="Pfam" id="PF06429">
    <property type="entry name" value="Flg_bbr_C"/>
    <property type="match status" value="1"/>
</dbReference>
<evidence type="ECO:0000259" key="6">
    <source>
        <dbReference type="Pfam" id="PF22692"/>
    </source>
</evidence>
<protein>
    <submittedName>
        <fullName evidence="7">Flagellar basal-body rod protein FlgF</fullName>
    </submittedName>
</protein>
<dbReference type="PANTHER" id="PTHR30435">
    <property type="entry name" value="FLAGELLAR PROTEIN"/>
    <property type="match status" value="1"/>
</dbReference>
<comment type="caution">
    <text evidence="7">The sequence shown here is derived from an EMBL/GenBank/DDBJ whole genome shotgun (WGS) entry which is preliminary data.</text>
</comment>
<dbReference type="InterPro" id="IPR001444">
    <property type="entry name" value="Flag_bb_rod_N"/>
</dbReference>
<evidence type="ECO:0000259" key="5">
    <source>
        <dbReference type="Pfam" id="PF06429"/>
    </source>
</evidence>
<evidence type="ECO:0000256" key="1">
    <source>
        <dbReference type="ARBA" id="ARBA00009677"/>
    </source>
</evidence>
<dbReference type="InterPro" id="IPR053967">
    <property type="entry name" value="LlgE_F_G-like_D1"/>
</dbReference>
<dbReference type="Pfam" id="PF00460">
    <property type="entry name" value="Flg_bb_rod"/>
    <property type="match status" value="1"/>
</dbReference>
<dbReference type="Pfam" id="PF22692">
    <property type="entry name" value="LlgE_F_G_D1"/>
    <property type="match status" value="1"/>
</dbReference>
<dbReference type="RefSeq" id="WP_089022684.1">
    <property type="nucleotide sequence ID" value="NZ_NIQC01000003.1"/>
</dbReference>
<keyword evidence="2" id="KW-0975">Bacterial flagellum</keyword>
<dbReference type="InterPro" id="IPR010930">
    <property type="entry name" value="Flg_bb/hook_C_dom"/>
</dbReference>
<feature type="domain" description="Flagellar hook protein FlgE/F/G-like D1" evidence="6">
    <location>
        <begin position="102"/>
        <end position="166"/>
    </location>
</feature>
<evidence type="ECO:0000259" key="4">
    <source>
        <dbReference type="Pfam" id="PF00460"/>
    </source>
</evidence>
<dbReference type="NCBIfam" id="TIGR02490">
    <property type="entry name" value="flgF"/>
    <property type="match status" value="1"/>
</dbReference>
<evidence type="ECO:0000313" key="7">
    <source>
        <dbReference type="EMBL" id="OWZ84614.1"/>
    </source>
</evidence>
<dbReference type="InterPro" id="IPR012836">
    <property type="entry name" value="FlgF"/>
</dbReference>
<evidence type="ECO:0000256" key="3">
    <source>
        <dbReference type="SAM" id="MobiDB-lite"/>
    </source>
</evidence>
<dbReference type="NCBIfam" id="TIGR03506">
    <property type="entry name" value="FlgEFG_subfam"/>
    <property type="match status" value="2"/>
</dbReference>
<comment type="similarity">
    <text evidence="1 2">Belongs to the flagella basal body rod proteins family.</text>
</comment>
<evidence type="ECO:0000256" key="2">
    <source>
        <dbReference type="RuleBase" id="RU362116"/>
    </source>
</evidence>
<feature type="compositionally biased region" description="Basic and acidic residues" evidence="3">
    <location>
        <begin position="247"/>
        <end position="257"/>
    </location>
</feature>
<organism evidence="7 8">
    <name type="scientific">Natranaerobius trueperi</name>
    <dbReference type="NCBI Taxonomy" id="759412"/>
    <lineage>
        <taxon>Bacteria</taxon>
        <taxon>Bacillati</taxon>
        <taxon>Bacillota</taxon>
        <taxon>Clostridia</taxon>
        <taxon>Natranaerobiales</taxon>
        <taxon>Natranaerobiaceae</taxon>
        <taxon>Natranaerobius</taxon>
    </lineage>
</organism>
<dbReference type="InterPro" id="IPR037925">
    <property type="entry name" value="FlgE/F/G-like"/>
</dbReference>
<dbReference type="GO" id="GO:0071978">
    <property type="term" value="P:bacterial-type flagellum-dependent swarming motility"/>
    <property type="evidence" value="ECO:0007669"/>
    <property type="project" value="TreeGrafter"/>
</dbReference>
<gene>
    <name evidence="7" type="primary">flgF</name>
    <name evidence="7" type="ORF">CDO51_02310</name>
</gene>
<feature type="region of interest" description="Disordered" evidence="3">
    <location>
        <begin position="244"/>
        <end position="265"/>
    </location>
</feature>
<dbReference type="InterPro" id="IPR020013">
    <property type="entry name" value="Flagellar_FlgE/F/G"/>
</dbReference>
<accession>A0A226C1Y9</accession>
<dbReference type="AlphaFoldDB" id="A0A226C1Y9"/>
<dbReference type="SUPFAM" id="SSF117143">
    <property type="entry name" value="Flagellar hook protein flgE"/>
    <property type="match status" value="1"/>
</dbReference>
<feature type="domain" description="Flagellar basal body rod protein N-terminal" evidence="4">
    <location>
        <begin position="5"/>
        <end position="35"/>
    </location>
</feature>
<keyword evidence="7" id="KW-0282">Flagellum</keyword>
<dbReference type="Proteomes" id="UP000214588">
    <property type="component" value="Unassembled WGS sequence"/>
</dbReference>
<proteinExistence type="inferred from homology"/>
<evidence type="ECO:0000313" key="8">
    <source>
        <dbReference type="Proteomes" id="UP000214588"/>
    </source>
</evidence>